<sequence>MKGGRKMKTTPQASNNVVYNTIVHEAINDDIVENKDTQLEKNEMEEPHLENSEEVDSEEEKQKDLEEEDEDVVVGNGSESTSPDILYPVEAIRHKRVRKGQVQYLIKCLGQGKHRKRKRNKNVASSSIHVPNTSDSQDVPQPMVSADKVDSTKMLNQDYSYSGEADEPLNAKKRHGSCETTSMERAEVRTLDQNMQMLVLAAGLIGAREESEAGTQPQHAPQVHVLDHEEDHVTQPDNVQHAVDEHVQPHTDSSQMELILQCLTEMVHNHQQFRDYVCQHLDAQDQKLKDIIEYLHHHFPPTH</sequence>
<reference evidence="2 3" key="1">
    <citation type="journal article" date="2017" name="Plant Biotechnol. J.">
        <title>A comprehensive draft genome sequence for lupin (Lupinus angustifolius), an emerging health food: insights into plant-microbe interactions and legume evolution.</title>
        <authorList>
            <person name="Hane J.K."/>
            <person name="Ming Y."/>
            <person name="Kamphuis L.G."/>
            <person name="Nelson M.N."/>
            <person name="Garg G."/>
            <person name="Atkins C.A."/>
            <person name="Bayer P.E."/>
            <person name="Bravo A."/>
            <person name="Bringans S."/>
            <person name="Cannon S."/>
            <person name="Edwards D."/>
            <person name="Foley R."/>
            <person name="Gao L.L."/>
            <person name="Harrison M.J."/>
            <person name="Huang W."/>
            <person name="Hurgobin B."/>
            <person name="Li S."/>
            <person name="Liu C.W."/>
            <person name="McGrath A."/>
            <person name="Morahan G."/>
            <person name="Murray J."/>
            <person name="Weller J."/>
            <person name="Jian J."/>
            <person name="Singh K.B."/>
        </authorList>
    </citation>
    <scope>NUCLEOTIDE SEQUENCE [LARGE SCALE GENOMIC DNA]</scope>
    <source>
        <strain evidence="3">cv. Tanjil</strain>
        <tissue evidence="2">Whole plant</tissue>
    </source>
</reference>
<keyword evidence="3" id="KW-1185">Reference proteome</keyword>
<dbReference type="EMBL" id="CM007361">
    <property type="protein sequence ID" value="OIW17637.1"/>
    <property type="molecule type" value="Genomic_DNA"/>
</dbReference>
<feature type="compositionally biased region" description="Acidic residues" evidence="1">
    <location>
        <begin position="52"/>
        <end position="72"/>
    </location>
</feature>
<proteinExistence type="predicted"/>
<feature type="region of interest" description="Disordered" evidence="1">
    <location>
        <begin position="113"/>
        <end position="142"/>
    </location>
</feature>
<protein>
    <submittedName>
        <fullName evidence="2">Uncharacterized protein</fullName>
    </submittedName>
</protein>
<accession>A0A4P1RTC3</accession>
<evidence type="ECO:0000313" key="3">
    <source>
        <dbReference type="Proteomes" id="UP000188354"/>
    </source>
</evidence>
<dbReference type="AlphaFoldDB" id="A0A4P1RTC3"/>
<dbReference type="Gramene" id="OIW17637">
    <property type="protein sequence ID" value="OIW17637"/>
    <property type="gene ID" value="TanjilG_28987"/>
</dbReference>
<feature type="compositionally biased region" description="Basic and acidic residues" evidence="1">
    <location>
        <begin position="32"/>
        <end position="51"/>
    </location>
</feature>
<evidence type="ECO:0000256" key="1">
    <source>
        <dbReference type="SAM" id="MobiDB-lite"/>
    </source>
</evidence>
<dbReference type="Proteomes" id="UP000188354">
    <property type="component" value="Chromosome LG01"/>
</dbReference>
<feature type="region of interest" description="Disordered" evidence="1">
    <location>
        <begin position="162"/>
        <end position="181"/>
    </location>
</feature>
<name>A0A4P1RTC3_LUPAN</name>
<feature type="region of interest" description="Disordered" evidence="1">
    <location>
        <begin position="29"/>
        <end position="83"/>
    </location>
</feature>
<feature type="compositionally biased region" description="Polar residues" evidence="1">
    <location>
        <begin position="122"/>
        <end position="139"/>
    </location>
</feature>
<gene>
    <name evidence="2" type="ORF">TanjilG_28987</name>
</gene>
<evidence type="ECO:0000313" key="2">
    <source>
        <dbReference type="EMBL" id="OIW17637.1"/>
    </source>
</evidence>
<organism evidence="2 3">
    <name type="scientific">Lupinus angustifolius</name>
    <name type="common">Narrow-leaved blue lupine</name>
    <dbReference type="NCBI Taxonomy" id="3871"/>
    <lineage>
        <taxon>Eukaryota</taxon>
        <taxon>Viridiplantae</taxon>
        <taxon>Streptophyta</taxon>
        <taxon>Embryophyta</taxon>
        <taxon>Tracheophyta</taxon>
        <taxon>Spermatophyta</taxon>
        <taxon>Magnoliopsida</taxon>
        <taxon>eudicotyledons</taxon>
        <taxon>Gunneridae</taxon>
        <taxon>Pentapetalae</taxon>
        <taxon>rosids</taxon>
        <taxon>fabids</taxon>
        <taxon>Fabales</taxon>
        <taxon>Fabaceae</taxon>
        <taxon>Papilionoideae</taxon>
        <taxon>50 kb inversion clade</taxon>
        <taxon>genistoids sensu lato</taxon>
        <taxon>core genistoids</taxon>
        <taxon>Genisteae</taxon>
        <taxon>Lupinus</taxon>
    </lineage>
</organism>